<name>A0ACB8UNI0_9EURO</name>
<keyword evidence="1" id="KW-0031">Aminopeptidase</keyword>
<keyword evidence="1" id="KW-0378">Hydrolase</keyword>
<reference evidence="1" key="1">
    <citation type="journal article" date="2022" name="bioRxiv">
        <title>Population genetic analysis of Ophidiomyces ophidiicola, the causative agent of snake fungal disease, indicates recent introductions to the USA.</title>
        <authorList>
            <person name="Ladner J.T."/>
            <person name="Palmer J.M."/>
            <person name="Ettinger C.L."/>
            <person name="Stajich J.E."/>
            <person name="Farrell T.M."/>
            <person name="Glorioso B.M."/>
            <person name="Lawson B."/>
            <person name="Price S.J."/>
            <person name="Stengle A.G."/>
            <person name="Grear D.A."/>
            <person name="Lorch J.M."/>
        </authorList>
    </citation>
    <scope>NUCLEOTIDE SEQUENCE</scope>
    <source>
        <strain evidence="1">NWHC 24266-5</strain>
    </source>
</reference>
<organism evidence="1">
    <name type="scientific">Ophidiomyces ophidiicola</name>
    <dbReference type="NCBI Taxonomy" id="1387563"/>
    <lineage>
        <taxon>Eukaryota</taxon>
        <taxon>Fungi</taxon>
        <taxon>Dikarya</taxon>
        <taxon>Ascomycota</taxon>
        <taxon>Pezizomycotina</taxon>
        <taxon>Eurotiomycetes</taxon>
        <taxon>Eurotiomycetidae</taxon>
        <taxon>Onygenales</taxon>
        <taxon>Onygenaceae</taxon>
        <taxon>Ophidiomyces</taxon>
    </lineage>
</organism>
<protein>
    <submittedName>
        <fullName evidence="1">Aminopeptidase</fullName>
        <ecNumber evidence="1">3.4.11.26</ecNumber>
    </submittedName>
</protein>
<sequence>MGSHVVTPGVTAFEYAHRRAKLAAKLPKNGIAIIRAAEVKYKAKSVFYEYHQNPDFYYLTGFNEPGALAVIAKNESDDDYIFHLYVREKDPRSELWQGARSGTQAALDVFNADETGDIEQIKDILPSIVSDASEIFTDVKGLPAAKSAVSRFFPSMQRDTDALNKTAAISKIKPLQPLLSGLRVFKSEGEIENMRKAGKASGRAFTEAMKHNFTTEKDLYAFLEYQIKINGCEQLAFVPVVAGGQNALSIHYVRNDDVLRDGSLVLVDGGGSYGGYVSDITRTWPVNGKFTDPQRDLYTAVLNVQRECVGLCCESQDISLDEIHSHAESQLSKQLTDLGFEFGFSNLTTSGSHRLSIPTIKELFPHHVGHYVGLDVHDTGSYSRRHKLRKGQCITIEPGIYVPNDERWPEHFRGIGIRIEDSVCIGGDHPLVLTTEAVKEVNDIEALRP</sequence>
<gene>
    <name evidence="1" type="primary">ICP55</name>
    <name evidence="1" type="ORF">LOY88_006269</name>
</gene>
<keyword evidence="1" id="KW-0645">Protease</keyword>
<dbReference type="EMBL" id="JALBCA010000141">
    <property type="protein sequence ID" value="KAI2382150.1"/>
    <property type="molecule type" value="Genomic_DNA"/>
</dbReference>
<dbReference type="EC" id="3.4.11.26" evidence="1"/>
<comment type="caution">
    <text evidence="1">The sequence shown here is derived from an EMBL/GenBank/DDBJ whole genome shotgun (WGS) entry which is preliminary data.</text>
</comment>
<accession>A0ACB8UNI0</accession>
<evidence type="ECO:0000313" key="1">
    <source>
        <dbReference type="EMBL" id="KAI2382150.1"/>
    </source>
</evidence>
<proteinExistence type="predicted"/>